<sequence>MGPILTEGYLQGFQVALAELEACILSHPATSDCAVILVVDARAGEVPKAIVVKSSNLGPGGRVTLLKRDMSICREELDST</sequence>
<dbReference type="Gene3D" id="3.30.300.30">
    <property type="match status" value="1"/>
</dbReference>
<protein>
    <recommendedName>
        <fullName evidence="1">AMP-binding enzyme C-terminal domain-containing protein</fullName>
    </recommendedName>
</protein>
<dbReference type="Pfam" id="PF13193">
    <property type="entry name" value="AMP-binding_C"/>
    <property type="match status" value="1"/>
</dbReference>
<organism evidence="2 3">
    <name type="scientific">Aspergillus cavernicola</name>
    <dbReference type="NCBI Taxonomy" id="176166"/>
    <lineage>
        <taxon>Eukaryota</taxon>
        <taxon>Fungi</taxon>
        <taxon>Dikarya</taxon>
        <taxon>Ascomycota</taxon>
        <taxon>Pezizomycotina</taxon>
        <taxon>Eurotiomycetes</taxon>
        <taxon>Eurotiomycetidae</taxon>
        <taxon>Eurotiales</taxon>
        <taxon>Aspergillaceae</taxon>
        <taxon>Aspergillus</taxon>
        <taxon>Aspergillus subgen. Nidulantes</taxon>
    </lineage>
</organism>
<dbReference type="EMBL" id="JBFXLS010000004">
    <property type="protein sequence ID" value="KAL2833377.1"/>
    <property type="molecule type" value="Genomic_DNA"/>
</dbReference>
<proteinExistence type="predicted"/>
<evidence type="ECO:0000259" key="1">
    <source>
        <dbReference type="Pfam" id="PF13193"/>
    </source>
</evidence>
<accession>A0ABR4J011</accession>
<name>A0ABR4J011_9EURO</name>
<gene>
    <name evidence="2" type="ORF">BDW59DRAFT_138555</name>
</gene>
<evidence type="ECO:0000313" key="3">
    <source>
        <dbReference type="Proteomes" id="UP001610335"/>
    </source>
</evidence>
<dbReference type="Proteomes" id="UP001610335">
    <property type="component" value="Unassembled WGS sequence"/>
</dbReference>
<dbReference type="SUPFAM" id="SSF56801">
    <property type="entry name" value="Acetyl-CoA synthetase-like"/>
    <property type="match status" value="1"/>
</dbReference>
<evidence type="ECO:0000313" key="2">
    <source>
        <dbReference type="EMBL" id="KAL2833377.1"/>
    </source>
</evidence>
<dbReference type="InterPro" id="IPR045851">
    <property type="entry name" value="AMP-bd_C_sf"/>
</dbReference>
<dbReference type="PANTHER" id="PTHR24096">
    <property type="entry name" value="LONG-CHAIN-FATTY-ACID--COA LIGASE"/>
    <property type="match status" value="1"/>
</dbReference>
<feature type="domain" description="AMP-binding enzyme C-terminal" evidence="1">
    <location>
        <begin position="19"/>
        <end position="56"/>
    </location>
</feature>
<keyword evidence="3" id="KW-1185">Reference proteome</keyword>
<comment type="caution">
    <text evidence="2">The sequence shown here is derived from an EMBL/GenBank/DDBJ whole genome shotgun (WGS) entry which is preliminary data.</text>
</comment>
<dbReference type="PANTHER" id="PTHR24096:SF422">
    <property type="entry name" value="BCDNA.GH02901"/>
    <property type="match status" value="1"/>
</dbReference>
<dbReference type="InterPro" id="IPR025110">
    <property type="entry name" value="AMP-bd_C"/>
</dbReference>
<reference evidence="2 3" key="1">
    <citation type="submission" date="2024-07" db="EMBL/GenBank/DDBJ databases">
        <title>Section-level genome sequencing and comparative genomics of Aspergillus sections Usti and Cavernicolus.</title>
        <authorList>
            <consortium name="Lawrence Berkeley National Laboratory"/>
            <person name="Nybo J.L."/>
            <person name="Vesth T.C."/>
            <person name="Theobald S."/>
            <person name="Frisvad J.C."/>
            <person name="Larsen T.O."/>
            <person name="Kjaerboelling I."/>
            <person name="Rothschild-Mancinelli K."/>
            <person name="Lyhne E.K."/>
            <person name="Kogle M.E."/>
            <person name="Barry K."/>
            <person name="Clum A."/>
            <person name="Na H."/>
            <person name="Ledsgaard L."/>
            <person name="Lin J."/>
            <person name="Lipzen A."/>
            <person name="Kuo A."/>
            <person name="Riley R."/>
            <person name="Mondo S."/>
            <person name="LaButti K."/>
            <person name="Haridas S."/>
            <person name="Pangalinan J."/>
            <person name="Salamov A.A."/>
            <person name="Simmons B.A."/>
            <person name="Magnuson J.K."/>
            <person name="Chen J."/>
            <person name="Drula E."/>
            <person name="Henrissat B."/>
            <person name="Wiebenga A."/>
            <person name="Lubbers R.J."/>
            <person name="Gomes A.C."/>
            <person name="Makela M.R."/>
            <person name="Stajich J."/>
            <person name="Grigoriev I.V."/>
            <person name="Mortensen U.H."/>
            <person name="De vries R.P."/>
            <person name="Baker S.E."/>
            <person name="Andersen M.R."/>
        </authorList>
    </citation>
    <scope>NUCLEOTIDE SEQUENCE [LARGE SCALE GENOMIC DNA]</scope>
    <source>
        <strain evidence="2 3">CBS 600.67</strain>
    </source>
</reference>